<gene>
    <name evidence="4" type="primary">LOC106058980</name>
</gene>
<sequence>MTQISVNIFALSGLIHCITRVGCSKRALFGDLFVITAPLMPSQDSRVDFYFATSSNVPVVIQYSTPWYSTELPTLLHTISITYGMSNMLTFVSPYIISMGSFPSYWTIKFEGSSHFGLTAFLIGMPSTVDTIILLPVNMWGTKYFSLHLWVSPFIQIVTAEDESDIFIRFKVNSKRSVTLSPFVLNNFKVMSLKLRAFQGYTIDFCKNYEMRFATLTGTTIEGSKRIGVVSGNCQILRSSLYCPNKESSDSLEAEMMPATMYHGKEFITLAINKPHIQGNVIITASKNDTMVLLYDHYRYDTVRLNYAGENTVLENLDEPHYVSTNKPVLVVFFFRSDCDNTQVEFVQALTLVVPCELFYESYSWISPGPIASNYLLLTIRRKHYENLRLDSKPITSGVVETFVKGLKEWSLYDIFISTGEHSLKSSRISFGCYLYGLNTSMAYMHAAGFADITFETPCEPDLSGMYPGDLRDNDCDRYIDEELLNSIDDDGDNLVDEDVKEGPRLTTTPTRFPTMKLVPTSTPTTLQTVRFTTTQRKSSTMSLTTSTLDDEWFSTEVVDYWTFWSEWSCSRVDCTDTRLFQERSCNHSSPKTCVGDAVQYKSGLCYINYTCPKDCPVGTWGRNCINKCPNCDPDCDKFNGTCKLCQPGFQHPNTSCSSECSPMRYGFSCREDCYIKCKTDCKERVNGICPAGFSQYLPLVFLIPVIPLTVLFLLGKKMSTSDNESSLEGLNVKM</sequence>
<keyword evidence="1" id="KW-0472">Membrane</keyword>
<feature type="domain" description="IgGFc-binding protein N-terminal" evidence="2">
    <location>
        <begin position="130"/>
        <end position="437"/>
    </location>
</feature>
<feature type="transmembrane region" description="Helical" evidence="1">
    <location>
        <begin position="697"/>
        <end position="716"/>
    </location>
</feature>
<dbReference type="PANTHER" id="PTHR46534">
    <property type="entry name" value="IGGFC_BINDING DOMAIN-CONTAINING PROTEIN"/>
    <property type="match status" value="1"/>
</dbReference>
<accession>A0A9W2ZFC0</accession>
<reference evidence="4" key="1">
    <citation type="submission" date="2025-08" db="UniProtKB">
        <authorList>
            <consortium name="RefSeq"/>
        </authorList>
    </citation>
    <scope>IDENTIFICATION</scope>
</reference>
<evidence type="ECO:0000313" key="4">
    <source>
        <dbReference type="RefSeq" id="XP_055873697.1"/>
    </source>
</evidence>
<dbReference type="InterPro" id="IPR035234">
    <property type="entry name" value="IgGFc-bd_N"/>
</dbReference>
<organism evidence="3 4">
    <name type="scientific">Biomphalaria glabrata</name>
    <name type="common">Bloodfluke planorb</name>
    <name type="synonym">Freshwater snail</name>
    <dbReference type="NCBI Taxonomy" id="6526"/>
    <lineage>
        <taxon>Eukaryota</taxon>
        <taxon>Metazoa</taxon>
        <taxon>Spiralia</taxon>
        <taxon>Lophotrochozoa</taxon>
        <taxon>Mollusca</taxon>
        <taxon>Gastropoda</taxon>
        <taxon>Heterobranchia</taxon>
        <taxon>Euthyneura</taxon>
        <taxon>Panpulmonata</taxon>
        <taxon>Hygrophila</taxon>
        <taxon>Lymnaeoidea</taxon>
        <taxon>Planorbidae</taxon>
        <taxon>Biomphalaria</taxon>
    </lineage>
</organism>
<keyword evidence="3" id="KW-1185">Reference proteome</keyword>
<dbReference type="RefSeq" id="XP_055873697.1">
    <property type="nucleotide sequence ID" value="XM_056017722.1"/>
</dbReference>
<dbReference type="PANTHER" id="PTHR46534:SF1">
    <property type="entry name" value="IGGFC-BINDING PROTEIN N-TERMINAL DOMAIN-CONTAINING PROTEIN"/>
    <property type="match status" value="1"/>
</dbReference>
<proteinExistence type="predicted"/>
<dbReference type="Proteomes" id="UP001165740">
    <property type="component" value="Chromosome 18"/>
</dbReference>
<evidence type="ECO:0000313" key="3">
    <source>
        <dbReference type="Proteomes" id="UP001165740"/>
    </source>
</evidence>
<dbReference type="AlphaFoldDB" id="A0A9W2ZFC0"/>
<dbReference type="Pfam" id="PF17517">
    <property type="entry name" value="IgGFc_binding"/>
    <property type="match status" value="1"/>
</dbReference>
<evidence type="ECO:0000259" key="2">
    <source>
        <dbReference type="Pfam" id="PF17517"/>
    </source>
</evidence>
<keyword evidence="1" id="KW-0812">Transmembrane</keyword>
<dbReference type="GeneID" id="106058980"/>
<keyword evidence="1" id="KW-1133">Transmembrane helix</keyword>
<evidence type="ECO:0000256" key="1">
    <source>
        <dbReference type="SAM" id="Phobius"/>
    </source>
</evidence>
<dbReference type="OrthoDB" id="10005154at2759"/>
<dbReference type="Gene3D" id="2.170.300.10">
    <property type="entry name" value="Tie2 ligand-binding domain superfamily"/>
    <property type="match status" value="1"/>
</dbReference>
<protein>
    <submittedName>
        <fullName evidence="4">Uncharacterized protein LOC106058980 isoform X1</fullName>
    </submittedName>
</protein>
<name>A0A9W2ZFC0_BIOGL</name>